<dbReference type="EMBL" id="AB173226">
    <property type="protein sequence ID" value="BAE90288.1"/>
    <property type="molecule type" value="mRNA"/>
</dbReference>
<accession>I7GIP7</accession>
<evidence type="ECO:0000313" key="1">
    <source>
        <dbReference type="EMBL" id="BAE90288.1"/>
    </source>
</evidence>
<organism evidence="1">
    <name type="scientific">Macaca fascicularis</name>
    <name type="common">Crab-eating macaque</name>
    <name type="synonym">Cynomolgus monkey</name>
    <dbReference type="NCBI Taxonomy" id="9541"/>
    <lineage>
        <taxon>Eukaryota</taxon>
        <taxon>Metazoa</taxon>
        <taxon>Chordata</taxon>
        <taxon>Craniata</taxon>
        <taxon>Vertebrata</taxon>
        <taxon>Euteleostomi</taxon>
        <taxon>Mammalia</taxon>
        <taxon>Eutheria</taxon>
        <taxon>Euarchontoglires</taxon>
        <taxon>Primates</taxon>
        <taxon>Haplorrhini</taxon>
        <taxon>Catarrhini</taxon>
        <taxon>Cercopithecidae</taxon>
        <taxon>Cercopithecinae</taxon>
        <taxon>Macaca</taxon>
    </lineage>
</organism>
<sequence>MLEANSSRTAWATQQDPISYKKVLKIGQAWWHVPVAPATQEAEAGGWLEPRNLKQ</sequence>
<proteinExistence type="evidence at transcript level"/>
<protein>
    <submittedName>
        <fullName evidence="1">Macaca fascicularis brain cDNA clone: QflA-21576, similar to human leucine rich repeat containing 2 (LRRC2), mRNA, RefSeq: NM_024512.2</fullName>
    </submittedName>
</protein>
<dbReference type="AlphaFoldDB" id="I7GIP7"/>
<reference evidence="1" key="1">
    <citation type="journal article" date="2007" name="PLoS Biol.">
        <title>Rate of evolution in brain-expressed genes in humans and other primates.</title>
        <authorList>
            <person name="Wang H.-Y."/>
            <person name="Chien H.-C."/>
            <person name="Osada N."/>
            <person name="Hashimoto K."/>
            <person name="Sugano S."/>
            <person name="Gojobori T."/>
            <person name="Chou C.-K."/>
            <person name="Tsai S.-F."/>
            <person name="Wu C.-I."/>
            <person name="Shen C.-K.J."/>
        </authorList>
    </citation>
    <scope>NUCLEOTIDE SEQUENCE</scope>
</reference>
<name>I7GIP7_MACFA</name>